<dbReference type="VEuPathDB" id="VectorBase:LOC119178341"/>
<protein>
    <submittedName>
        <fullName evidence="3">Putative secreted protein</fullName>
    </submittedName>
</protein>
<evidence type="ECO:0000256" key="1">
    <source>
        <dbReference type="SAM" id="Phobius"/>
    </source>
</evidence>
<dbReference type="AlphaFoldDB" id="A0A6G5AIF2"/>
<evidence type="ECO:0000313" key="4">
    <source>
        <dbReference type="EMBL" id="NOV32811.1"/>
    </source>
</evidence>
<feature type="transmembrane region" description="Helical" evidence="1">
    <location>
        <begin position="90"/>
        <end position="116"/>
    </location>
</feature>
<dbReference type="EMBL" id="GHWJ01000074">
    <property type="protein sequence ID" value="NOV32811.1"/>
    <property type="molecule type" value="Transcribed_RNA"/>
</dbReference>
<feature type="chain" id="PRO_5036175381" evidence="2">
    <location>
        <begin position="19"/>
        <end position="128"/>
    </location>
</feature>
<reference evidence="4" key="1">
    <citation type="submission" date="2019-09" db="EMBL/GenBank/DDBJ databases">
        <title>Organ-specific transcriptomic study of the physiology of the cattle tick, Rhipicephalus microplus.</title>
        <authorList>
            <person name="Tirloni L."/>
            <person name="Braz G."/>
            <person name="Gandara A.C.P."/>
            <person name="Sabadin G.A."/>
            <person name="da Silva R.M."/>
            <person name="Guizzo M.G."/>
            <person name="Machado J.A."/>
            <person name="Costa E.P."/>
            <person name="Gomes H.F."/>
            <person name="Moraes J."/>
            <person name="Mota M.B.S."/>
            <person name="Mesquita R.D."/>
            <person name="Alvarenga P.H."/>
            <person name="Alves F."/>
            <person name="Seixas A."/>
            <person name="da Fonseca R.N."/>
            <person name="Fogaca A."/>
            <person name="Logullo C."/>
            <person name="Tanaka A."/>
            <person name="Daffre S."/>
            <person name="Termignoni C."/>
            <person name="Vaz I.S.Jr."/>
            <person name="Oliveira P.L."/>
            <person name="Ribeiro J.M."/>
        </authorList>
    </citation>
    <scope>NUCLEOTIDE SEQUENCE</scope>
    <source>
        <strain evidence="4">Porto Alegre</strain>
    </source>
</reference>
<evidence type="ECO:0000313" key="3">
    <source>
        <dbReference type="EMBL" id="NIE50073.1"/>
    </source>
</evidence>
<organism evidence="3">
    <name type="scientific">Rhipicephalus microplus</name>
    <name type="common">Cattle tick</name>
    <name type="synonym">Boophilus microplus</name>
    <dbReference type="NCBI Taxonomy" id="6941"/>
    <lineage>
        <taxon>Eukaryota</taxon>
        <taxon>Metazoa</taxon>
        <taxon>Ecdysozoa</taxon>
        <taxon>Arthropoda</taxon>
        <taxon>Chelicerata</taxon>
        <taxon>Arachnida</taxon>
        <taxon>Acari</taxon>
        <taxon>Parasitiformes</taxon>
        <taxon>Ixodida</taxon>
        <taxon>Ixodoidea</taxon>
        <taxon>Ixodidae</taxon>
        <taxon>Rhipicephalinae</taxon>
        <taxon>Rhipicephalus</taxon>
        <taxon>Boophilus</taxon>
    </lineage>
</organism>
<keyword evidence="1" id="KW-0472">Membrane</keyword>
<evidence type="ECO:0000256" key="2">
    <source>
        <dbReference type="SAM" id="SignalP"/>
    </source>
</evidence>
<reference evidence="3" key="2">
    <citation type="submission" date="2020-03" db="EMBL/GenBank/DDBJ databases">
        <title>A transcriptome and proteome of the tick Rhipicephalus microplus shaped by the genetic composition of its hosts and developmental stage.</title>
        <authorList>
            <person name="Garcia G.R."/>
            <person name="Ribeiro J.M.C."/>
            <person name="Maruyama S.R."/>
            <person name="Gardinasse L.G."/>
            <person name="Nelson K."/>
            <person name="Ferreira B.R."/>
            <person name="Andrade T.G."/>
            <person name="Santos I.K.F.M."/>
        </authorList>
    </citation>
    <scope>NUCLEOTIDE SEQUENCE</scope>
    <source>
        <strain evidence="3">NSGR</strain>
        <tissue evidence="3">Salivary glands</tissue>
    </source>
</reference>
<keyword evidence="1" id="KW-0812">Transmembrane</keyword>
<proteinExistence type="predicted"/>
<keyword evidence="1" id="KW-1133">Transmembrane helix</keyword>
<dbReference type="EMBL" id="GIKN01007800">
    <property type="protein sequence ID" value="NIE50073.1"/>
    <property type="molecule type" value="Transcribed_RNA"/>
</dbReference>
<feature type="signal peptide" evidence="2">
    <location>
        <begin position="1"/>
        <end position="18"/>
    </location>
</feature>
<accession>A0A6G5AIF2</accession>
<dbReference type="OrthoDB" id="10452006at2759"/>
<name>A0A6G5AIF2_RHIMP</name>
<sequence>MKTLLVLLLLTLSTSAYAASILPAREAQDHGLRKEDEAALIAKAGDSMKTIGQLLQSKLSTANAEDRENIVNALKAIDTSILDPNDTEQYFFIILFKALIAAAVTAGVSTGVGLEVDKALKKVDKKRG</sequence>
<keyword evidence="2" id="KW-0732">Signal</keyword>